<feature type="chain" id="PRO_5015198163" evidence="1">
    <location>
        <begin position="18"/>
        <end position="33"/>
    </location>
</feature>
<name>A0A2P2K7U0_RHIMU</name>
<evidence type="ECO:0000313" key="2">
    <source>
        <dbReference type="EMBL" id="MBX01747.1"/>
    </source>
</evidence>
<dbReference type="EMBL" id="GGEC01021263">
    <property type="protein sequence ID" value="MBX01747.1"/>
    <property type="molecule type" value="Transcribed_RNA"/>
</dbReference>
<proteinExistence type="predicted"/>
<evidence type="ECO:0000256" key="1">
    <source>
        <dbReference type="SAM" id="SignalP"/>
    </source>
</evidence>
<reference evidence="2" key="1">
    <citation type="submission" date="2018-02" db="EMBL/GenBank/DDBJ databases">
        <title>Rhizophora mucronata_Transcriptome.</title>
        <authorList>
            <person name="Meera S.P."/>
            <person name="Sreeshan A."/>
            <person name="Augustine A."/>
        </authorList>
    </citation>
    <scope>NUCLEOTIDE SEQUENCE</scope>
    <source>
        <tissue evidence="2">Leaf</tissue>
    </source>
</reference>
<dbReference type="AlphaFoldDB" id="A0A2P2K7U0"/>
<protein>
    <submittedName>
        <fullName evidence="2">Uncharacterized protein</fullName>
    </submittedName>
</protein>
<keyword evidence="1" id="KW-0732">Signal</keyword>
<organism evidence="2">
    <name type="scientific">Rhizophora mucronata</name>
    <name type="common">Asiatic mangrove</name>
    <dbReference type="NCBI Taxonomy" id="61149"/>
    <lineage>
        <taxon>Eukaryota</taxon>
        <taxon>Viridiplantae</taxon>
        <taxon>Streptophyta</taxon>
        <taxon>Embryophyta</taxon>
        <taxon>Tracheophyta</taxon>
        <taxon>Spermatophyta</taxon>
        <taxon>Magnoliopsida</taxon>
        <taxon>eudicotyledons</taxon>
        <taxon>Gunneridae</taxon>
        <taxon>Pentapetalae</taxon>
        <taxon>rosids</taxon>
        <taxon>fabids</taxon>
        <taxon>Malpighiales</taxon>
        <taxon>Rhizophoraceae</taxon>
        <taxon>Rhizophora</taxon>
    </lineage>
</organism>
<accession>A0A2P2K7U0</accession>
<feature type="signal peptide" evidence="1">
    <location>
        <begin position="1"/>
        <end position="17"/>
    </location>
</feature>
<sequence length="33" mass="3935">MFILPLSFLSICQSVMAEPHFSFYLQIYPKVHF</sequence>